<comment type="cofactor">
    <cofactor evidence="1">
        <name>NAD(+)</name>
        <dbReference type="ChEBI" id="CHEBI:57540"/>
    </cofactor>
</comment>
<proteinExistence type="predicted"/>
<feature type="region of interest" description="Disordered" evidence="4">
    <location>
        <begin position="157"/>
        <end position="177"/>
    </location>
</feature>
<dbReference type="Proteomes" id="UP000239899">
    <property type="component" value="Unassembled WGS sequence"/>
</dbReference>
<keyword evidence="2" id="KW-0520">NAD</keyword>
<evidence type="ECO:0000256" key="1">
    <source>
        <dbReference type="ARBA" id="ARBA00001911"/>
    </source>
</evidence>
<name>A0A2P6TR93_CHLSO</name>
<dbReference type="InterPro" id="IPR005888">
    <property type="entry name" value="dTDP_Gluc_deHydtase"/>
</dbReference>
<dbReference type="STRING" id="3076.A0A2P6TR93"/>
<keyword evidence="3" id="KW-0456">Lyase</keyword>
<protein>
    <submittedName>
        <fullName evidence="6">GDP-L-fucose synthase 2</fullName>
    </submittedName>
</protein>
<dbReference type="GO" id="GO:0008460">
    <property type="term" value="F:dTDP-glucose 4,6-dehydratase activity"/>
    <property type="evidence" value="ECO:0007669"/>
    <property type="project" value="InterPro"/>
</dbReference>
<dbReference type="GO" id="GO:0009225">
    <property type="term" value="P:nucleotide-sugar metabolic process"/>
    <property type="evidence" value="ECO:0007669"/>
    <property type="project" value="InterPro"/>
</dbReference>
<dbReference type="CDD" id="cd05246">
    <property type="entry name" value="dTDP_GD_SDR_e"/>
    <property type="match status" value="1"/>
</dbReference>
<dbReference type="InterPro" id="IPR016040">
    <property type="entry name" value="NAD(P)-bd_dom"/>
</dbReference>
<evidence type="ECO:0000256" key="4">
    <source>
        <dbReference type="SAM" id="MobiDB-lite"/>
    </source>
</evidence>
<accession>A0A2P6TR93</accession>
<dbReference type="SUPFAM" id="SSF51735">
    <property type="entry name" value="NAD(P)-binding Rossmann-fold domains"/>
    <property type="match status" value="1"/>
</dbReference>
<keyword evidence="7" id="KW-1185">Reference proteome</keyword>
<comment type="caution">
    <text evidence="6">The sequence shown here is derived from an EMBL/GenBank/DDBJ whole genome shotgun (WGS) entry which is preliminary data.</text>
</comment>
<reference evidence="6 7" key="1">
    <citation type="journal article" date="2018" name="Plant J.">
        <title>Genome sequences of Chlorella sorokiniana UTEX 1602 and Micractinium conductrix SAG 241.80: implications to maltose excretion by a green alga.</title>
        <authorList>
            <person name="Arriola M.B."/>
            <person name="Velmurugan N."/>
            <person name="Zhang Y."/>
            <person name="Plunkett M.H."/>
            <person name="Hondzo H."/>
            <person name="Barney B.M."/>
        </authorList>
    </citation>
    <scope>NUCLEOTIDE SEQUENCE [LARGE SCALE GENOMIC DNA]</scope>
    <source>
        <strain evidence="7">UTEX 1602</strain>
    </source>
</reference>
<gene>
    <name evidence="6" type="ORF">C2E21_4652</name>
</gene>
<dbReference type="AlphaFoldDB" id="A0A2P6TR93"/>
<dbReference type="FunFam" id="3.40.50.720:FF:000304">
    <property type="entry name" value="UDP-glucose 4,6-dehydratase"/>
    <property type="match status" value="1"/>
</dbReference>
<sequence length="518" mass="57150">MTATSPFEGQAAAPAPQDGATYNPRNILVTGGAGFIASWVVIKLVQQHPQCKVVVLDKLDYCATLNNLAAVRNAPNFKFIKGDIQSADLVVHVLEQEEIDTVMHFAAQTHVDNSFGNSMAFTMNNTYGTHVLLECSRLYGKVRRFINVSTDEVYGESSLGKEEGLNEGSPLEPTNPYSAAKAGAEMMARAYHTSYKLPVIVTRGNNVYGPHQFPEKMIPKFTLRASRGLNLPIHGDGLAVRSYLYVEDVADAYITVLLKGKVGETYNIGTQKERSVVDVARDICKLFNRDPDTTIQHVKDRAFNDRRYFICDKKLLQLGWQEKTSWEDGLRKTVDWYLKNATRDYWSHGDMELALDAHPTLQVPYMGSTTFALKARPPCLSCIQAVQRMGFEIDDSKLLLVSGLATSAYAMHAAFAPKNLNETYMSPTLPVNEPITRWFGVALGTCGSVNLVLSTRDHDKKAVKDALKVAGAGWAVSSAVMAYNANEGHQKKDLAYPSAAAMAAMAALCLWRGFKEDE</sequence>
<organism evidence="6 7">
    <name type="scientific">Chlorella sorokiniana</name>
    <name type="common">Freshwater green alga</name>
    <dbReference type="NCBI Taxonomy" id="3076"/>
    <lineage>
        <taxon>Eukaryota</taxon>
        <taxon>Viridiplantae</taxon>
        <taxon>Chlorophyta</taxon>
        <taxon>core chlorophytes</taxon>
        <taxon>Trebouxiophyceae</taxon>
        <taxon>Chlorellales</taxon>
        <taxon>Chlorellaceae</taxon>
        <taxon>Chlorella clade</taxon>
        <taxon>Chlorella</taxon>
    </lineage>
</organism>
<evidence type="ECO:0000256" key="3">
    <source>
        <dbReference type="ARBA" id="ARBA00023239"/>
    </source>
</evidence>
<dbReference type="Pfam" id="PF16363">
    <property type="entry name" value="GDP_Man_Dehyd"/>
    <property type="match status" value="1"/>
</dbReference>
<dbReference type="Gene3D" id="3.40.50.720">
    <property type="entry name" value="NAD(P)-binding Rossmann-like Domain"/>
    <property type="match status" value="1"/>
</dbReference>
<evidence type="ECO:0000259" key="5">
    <source>
        <dbReference type="Pfam" id="PF16363"/>
    </source>
</evidence>
<feature type="domain" description="NAD(P)-binding" evidence="5">
    <location>
        <begin position="28"/>
        <end position="333"/>
    </location>
</feature>
<dbReference type="EMBL" id="LHPG02000008">
    <property type="protein sequence ID" value="PRW56582.1"/>
    <property type="molecule type" value="Genomic_DNA"/>
</dbReference>
<evidence type="ECO:0000256" key="2">
    <source>
        <dbReference type="ARBA" id="ARBA00023027"/>
    </source>
</evidence>
<dbReference type="InterPro" id="IPR036291">
    <property type="entry name" value="NAD(P)-bd_dom_sf"/>
</dbReference>
<dbReference type="OrthoDB" id="16464at2759"/>
<dbReference type="PANTHER" id="PTHR43000">
    <property type="entry name" value="DTDP-D-GLUCOSE 4,6-DEHYDRATASE-RELATED"/>
    <property type="match status" value="1"/>
</dbReference>
<evidence type="ECO:0000313" key="6">
    <source>
        <dbReference type="EMBL" id="PRW56582.1"/>
    </source>
</evidence>
<evidence type="ECO:0000313" key="7">
    <source>
        <dbReference type="Proteomes" id="UP000239899"/>
    </source>
</evidence>
<dbReference type="Gene3D" id="3.90.25.10">
    <property type="entry name" value="UDP-galactose 4-epimerase, domain 1"/>
    <property type="match status" value="1"/>
</dbReference>